<dbReference type="Proteomes" id="UP000292362">
    <property type="component" value="Unassembled WGS sequence"/>
</dbReference>
<dbReference type="EMBL" id="PITJ01000675">
    <property type="protein sequence ID" value="TBU01581.1"/>
    <property type="molecule type" value="Genomic_DNA"/>
</dbReference>
<feature type="compositionally biased region" description="Polar residues" evidence="1">
    <location>
        <begin position="231"/>
        <end position="242"/>
    </location>
</feature>
<accession>A0A4Q9L441</accession>
<organism evidence="2 3">
    <name type="scientific">Hamiltosporidium tvaerminnensis</name>
    <dbReference type="NCBI Taxonomy" id="1176355"/>
    <lineage>
        <taxon>Eukaryota</taxon>
        <taxon>Fungi</taxon>
        <taxon>Fungi incertae sedis</taxon>
        <taxon>Microsporidia</taxon>
        <taxon>Dubosqiidae</taxon>
        <taxon>Hamiltosporidium</taxon>
    </lineage>
</organism>
<feature type="region of interest" description="Disordered" evidence="1">
    <location>
        <begin position="221"/>
        <end position="243"/>
    </location>
</feature>
<proteinExistence type="predicted"/>
<name>A0A4Q9L441_9MICR</name>
<reference evidence="2 3" key="1">
    <citation type="submission" date="2017-12" db="EMBL/GenBank/DDBJ databases">
        <authorList>
            <person name="Pombert J.-F."/>
            <person name="Haag K.L."/>
            <person name="Ebert D."/>
        </authorList>
    </citation>
    <scope>NUCLEOTIDE SEQUENCE [LARGE SCALE GENOMIC DNA]</scope>
    <source>
        <strain evidence="2">FI-OER-3-3</strain>
    </source>
</reference>
<dbReference type="VEuPathDB" id="MicrosporidiaDB:CWI37_0675p0010"/>
<sequence>MTLIQTKGMVLLTGNLSSNFSINIGLRQGDTDLAYYIDSTFRILVAKSGKTGLKINGNETKYMVMGSIHEYPRNSHKINSYIFERVSSFKYLGSSLLNEDNKNSLDIKKRIKTGKKTYFALQHLQKVVIKILRSAPEGKILRGRPRKRLPDEVEKELRKFSVLHGKNLVHNGEESKRVVKKKVDSENIKNEKIKAVNNLENSAGEILMCDVDVAMLSERLPPPPTFHDTTHQPPSSSCQTSPVCLVDTIPSSSGTDATAFQPANGMTNLNT</sequence>
<evidence type="ECO:0000313" key="3">
    <source>
        <dbReference type="Proteomes" id="UP000292362"/>
    </source>
</evidence>
<dbReference type="AlphaFoldDB" id="A0A4Q9L441"/>
<feature type="non-terminal residue" evidence="2">
    <location>
        <position position="271"/>
    </location>
</feature>
<gene>
    <name evidence="2" type="ORF">CWI37_0675p0010</name>
</gene>
<protein>
    <submittedName>
        <fullName evidence="2">Uncharacterized protein</fullName>
    </submittedName>
</protein>
<evidence type="ECO:0000313" key="2">
    <source>
        <dbReference type="EMBL" id="TBU01581.1"/>
    </source>
</evidence>
<comment type="caution">
    <text evidence="2">The sequence shown here is derived from an EMBL/GenBank/DDBJ whole genome shotgun (WGS) entry which is preliminary data.</text>
</comment>
<evidence type="ECO:0000256" key="1">
    <source>
        <dbReference type="SAM" id="MobiDB-lite"/>
    </source>
</evidence>